<name>A0A438CX52_VITVI</name>
<evidence type="ECO:0000313" key="2">
    <source>
        <dbReference type="EMBL" id="RVW27776.1"/>
    </source>
</evidence>
<evidence type="ECO:0000313" key="3">
    <source>
        <dbReference type="Proteomes" id="UP000288805"/>
    </source>
</evidence>
<sequence length="257" mass="28544">MTVAAYYTRLKKLWDELGSYNDTICSCGVDHKRRKLMQFLIGLNESYNAIRGQILLMNPLPDVAKAYSSIIQKEKQRSLGAGRETTENSAMVVQRTESVALTVRHGQVSSSRSNLSNRKPLHCSYCNCDHHVWETCWKLNGYLPGHPKHASNRSNQRSTHFKRNNSHQPSVNNGKGTTQSTNSKADAVGTSSVAMPSGEQAPITSIGNLPSNSNITLKNVLAVPSFKDLMTRTMIGLGEQRDRFYYLVALASEKPKS</sequence>
<gene>
    <name evidence="2" type="ORF">CK203_106852</name>
</gene>
<dbReference type="EMBL" id="QGNW01001939">
    <property type="protein sequence ID" value="RVW27776.1"/>
    <property type="molecule type" value="Genomic_DNA"/>
</dbReference>
<dbReference type="Proteomes" id="UP000288805">
    <property type="component" value="Unassembled WGS sequence"/>
</dbReference>
<proteinExistence type="predicted"/>
<dbReference type="PANTHER" id="PTHR34222:SF99">
    <property type="entry name" value="PROTEIN, PUTATIVE-RELATED"/>
    <property type="match status" value="1"/>
</dbReference>
<accession>A0A438CX52</accession>
<dbReference type="AlphaFoldDB" id="A0A438CX52"/>
<feature type="region of interest" description="Disordered" evidence="1">
    <location>
        <begin position="148"/>
        <end position="199"/>
    </location>
</feature>
<evidence type="ECO:0008006" key="4">
    <source>
        <dbReference type="Google" id="ProtNLM"/>
    </source>
</evidence>
<evidence type="ECO:0000256" key="1">
    <source>
        <dbReference type="SAM" id="MobiDB-lite"/>
    </source>
</evidence>
<reference evidence="2 3" key="1">
    <citation type="journal article" date="2018" name="PLoS Genet.">
        <title>Population sequencing reveals clonal diversity and ancestral inbreeding in the grapevine cultivar Chardonnay.</title>
        <authorList>
            <person name="Roach M.J."/>
            <person name="Johnson D.L."/>
            <person name="Bohlmann J."/>
            <person name="van Vuuren H.J."/>
            <person name="Jones S.J."/>
            <person name="Pretorius I.S."/>
            <person name="Schmidt S.A."/>
            <person name="Borneman A.R."/>
        </authorList>
    </citation>
    <scope>NUCLEOTIDE SEQUENCE [LARGE SCALE GENOMIC DNA]</scope>
    <source>
        <strain evidence="3">cv. Chardonnay</strain>
        <tissue evidence="2">Leaf</tissue>
    </source>
</reference>
<protein>
    <recommendedName>
        <fullName evidence="4">Retrotransposon gag domain-containing protein</fullName>
    </recommendedName>
</protein>
<comment type="caution">
    <text evidence="2">The sequence shown here is derived from an EMBL/GenBank/DDBJ whole genome shotgun (WGS) entry which is preliminary data.</text>
</comment>
<feature type="compositionally biased region" description="Polar residues" evidence="1">
    <location>
        <begin position="166"/>
        <end position="194"/>
    </location>
</feature>
<dbReference type="PANTHER" id="PTHR34222">
    <property type="entry name" value="GAG_PRE-INTEGRS DOMAIN-CONTAINING PROTEIN"/>
    <property type="match status" value="1"/>
</dbReference>
<organism evidence="2 3">
    <name type="scientific">Vitis vinifera</name>
    <name type="common">Grape</name>
    <dbReference type="NCBI Taxonomy" id="29760"/>
    <lineage>
        <taxon>Eukaryota</taxon>
        <taxon>Viridiplantae</taxon>
        <taxon>Streptophyta</taxon>
        <taxon>Embryophyta</taxon>
        <taxon>Tracheophyta</taxon>
        <taxon>Spermatophyta</taxon>
        <taxon>Magnoliopsida</taxon>
        <taxon>eudicotyledons</taxon>
        <taxon>Gunneridae</taxon>
        <taxon>Pentapetalae</taxon>
        <taxon>rosids</taxon>
        <taxon>Vitales</taxon>
        <taxon>Vitaceae</taxon>
        <taxon>Viteae</taxon>
        <taxon>Vitis</taxon>
    </lineage>
</organism>